<feature type="domain" description="Fimbrial-type adhesion" evidence="1">
    <location>
        <begin position="35"/>
        <end position="187"/>
    </location>
</feature>
<dbReference type="InterPro" id="IPR000259">
    <property type="entry name" value="Adhesion_dom_fimbrial"/>
</dbReference>
<dbReference type="AlphaFoldDB" id="A0AAI9DFY6"/>
<organism evidence="2">
    <name type="scientific">Providencia stuartii</name>
    <dbReference type="NCBI Taxonomy" id="588"/>
    <lineage>
        <taxon>Bacteria</taxon>
        <taxon>Pseudomonadati</taxon>
        <taxon>Pseudomonadota</taxon>
        <taxon>Gammaproteobacteria</taxon>
        <taxon>Enterobacterales</taxon>
        <taxon>Morganellaceae</taxon>
        <taxon>Providencia</taxon>
    </lineage>
</organism>
<dbReference type="GO" id="GO:0009289">
    <property type="term" value="C:pilus"/>
    <property type="evidence" value="ECO:0007669"/>
    <property type="project" value="InterPro"/>
</dbReference>
<dbReference type="GO" id="GO:0007155">
    <property type="term" value="P:cell adhesion"/>
    <property type="evidence" value="ECO:0007669"/>
    <property type="project" value="InterPro"/>
</dbReference>
<dbReference type="InterPro" id="IPR008966">
    <property type="entry name" value="Adhesion_dom_sf"/>
</dbReference>
<evidence type="ECO:0000259" key="1">
    <source>
        <dbReference type="Pfam" id="PF00419"/>
    </source>
</evidence>
<comment type="caution">
    <text evidence="2">The sequence shown here is derived from an EMBL/GenBank/DDBJ whole genome shotgun (WGS) entry which is preliminary data.</text>
</comment>
<reference evidence="2" key="1">
    <citation type="submission" date="2024-02" db="EMBL/GenBank/DDBJ databases">
        <authorList>
            <consortium name="Clinical and Environmental Microbiology Branch: Whole genome sequencing antimicrobial resistance pathogens in the healthcare setting"/>
        </authorList>
    </citation>
    <scope>NUCLEOTIDE SEQUENCE</scope>
    <source>
        <strain evidence="2">2021GO-0154</strain>
    </source>
</reference>
<dbReference type="Pfam" id="PF00419">
    <property type="entry name" value="Fimbrial"/>
    <property type="match status" value="1"/>
</dbReference>
<dbReference type="EMBL" id="ABMABF030000018">
    <property type="protein sequence ID" value="EMJ5136223.1"/>
    <property type="molecule type" value="Genomic_DNA"/>
</dbReference>
<name>A0AAI9DFY6_PROST</name>
<gene>
    <name evidence="2" type="ORF">RG298_004017</name>
</gene>
<dbReference type="InterPro" id="IPR036937">
    <property type="entry name" value="Adhesion_dom_fimbrial_sf"/>
</dbReference>
<dbReference type="Gene3D" id="2.60.40.1090">
    <property type="entry name" value="Fimbrial-type adhesion domain"/>
    <property type="match status" value="1"/>
</dbReference>
<dbReference type="SUPFAM" id="SSF49401">
    <property type="entry name" value="Bacterial adhesins"/>
    <property type="match status" value="1"/>
</dbReference>
<sequence>MVSFNKWPIVVGLGGVALFPLAQAADVEFRALISDISSHCSIALPETTLSFVPLQADKLIGGVTTYQIQPLRVDLLCHDVTQNIAPSITFQGNTPYSQSNTLFLDGSANGVGFMLRQDQGARPSLAEFYDTNQAIASNGPPLSLTTLDTTNNYYHEETFWVGLVGPLNTPVISGNFQATLTVNVAFQ</sequence>
<evidence type="ECO:0000313" key="2">
    <source>
        <dbReference type="EMBL" id="EMJ5136223.1"/>
    </source>
</evidence>
<accession>A0AAI9DFY6</accession>
<protein>
    <submittedName>
        <fullName evidence="2">Fimbrial protein</fullName>
    </submittedName>
</protein>
<proteinExistence type="predicted"/>